<dbReference type="PANTHER" id="PTHR11206">
    <property type="entry name" value="MULTIDRUG RESISTANCE PROTEIN"/>
    <property type="match status" value="1"/>
</dbReference>
<keyword evidence="4 6" id="KW-1133">Transmembrane helix</keyword>
<dbReference type="EMBL" id="JXTC01000559">
    <property type="protein sequence ID" value="PON46168.1"/>
    <property type="molecule type" value="Genomic_DNA"/>
</dbReference>
<dbReference type="GO" id="GO:1990961">
    <property type="term" value="P:xenobiotic detoxification by transmembrane export across the plasma membrane"/>
    <property type="evidence" value="ECO:0007669"/>
    <property type="project" value="InterPro"/>
</dbReference>
<comment type="subcellular location">
    <subcellularLocation>
        <location evidence="1">Membrane</location>
        <topology evidence="1">Multi-pass membrane protein</topology>
    </subcellularLocation>
</comment>
<feature type="transmembrane region" description="Helical" evidence="6">
    <location>
        <begin position="250"/>
        <end position="275"/>
    </location>
</feature>
<feature type="transmembrane region" description="Helical" evidence="6">
    <location>
        <begin position="324"/>
        <end position="348"/>
    </location>
</feature>
<evidence type="ECO:0000313" key="8">
    <source>
        <dbReference type="Proteomes" id="UP000237000"/>
    </source>
</evidence>
<feature type="transmembrane region" description="Helical" evidence="6">
    <location>
        <begin position="26"/>
        <end position="48"/>
    </location>
</feature>
<dbReference type="InterPro" id="IPR045069">
    <property type="entry name" value="MATE_euk"/>
</dbReference>
<accession>A0A2P5BBK5</accession>
<name>A0A2P5BBK5_TREOI</name>
<evidence type="ECO:0000256" key="6">
    <source>
        <dbReference type="RuleBase" id="RU004914"/>
    </source>
</evidence>
<dbReference type="CDD" id="cd13132">
    <property type="entry name" value="MATE_eukaryotic"/>
    <property type="match status" value="1"/>
</dbReference>
<comment type="caution">
    <text evidence="7">The sequence shown here is derived from an EMBL/GenBank/DDBJ whole genome shotgun (WGS) entry which is preliminary data.</text>
</comment>
<dbReference type="AlphaFoldDB" id="A0A2P5BBK5"/>
<evidence type="ECO:0000256" key="4">
    <source>
        <dbReference type="ARBA" id="ARBA00022989"/>
    </source>
</evidence>
<sequence length="475" mass="52675">MENTMLLGTGEETNDIKWRAWREVKLMWKIAFPSMLARVMSFGVYVVTQSFLGHVSELDLAAFALVQTILLRFVNGVILGMSSATETLCGQAFGAGQDHMMGIYLQRSWIVNFITVTIMVPVFVLATPFLRLIGEQENIVVAAGKISIWCIPFLYYLIFNFTIQMYLQAQLKNMIVGWLSMMSFVFHIFLSWILVFKLEWGVGGALGAMNIAGWASVIGQFVYIFGGWCPSTWKGFTLAAFTDLWPVIKLSVSSGLMLCLELWYNSILVLLAGYMKDATTAISAFSICLNITTWEFMLCLGFLGAACVRVSNELGRGNAKAAKFAIKVILSTSVLFGVFLWILCLVFGHKISYLFTTEEKVAEVVSDLSVLLAFSILLNSIYPVLSGVAIGAGLQGTVAIVNICCYYMIGIPLGVVLAYVANLQVKGLWIGMLCGVLAQTIALIFITWKTDWEGQVNKASERLNRWFLKPSDELN</sequence>
<gene>
    <name evidence="7" type="ORF">TorRG33x02_326790</name>
</gene>
<dbReference type="NCBIfam" id="TIGR00797">
    <property type="entry name" value="matE"/>
    <property type="match status" value="1"/>
</dbReference>
<dbReference type="InParanoid" id="A0A2P5BBK5"/>
<dbReference type="Proteomes" id="UP000237000">
    <property type="component" value="Unassembled WGS sequence"/>
</dbReference>
<feature type="transmembrane region" description="Helical" evidence="6">
    <location>
        <begin position="139"/>
        <end position="163"/>
    </location>
</feature>
<reference evidence="8" key="1">
    <citation type="submission" date="2016-06" db="EMBL/GenBank/DDBJ databases">
        <title>Parallel loss of symbiosis genes in relatives of nitrogen-fixing non-legume Parasponia.</title>
        <authorList>
            <person name="Van Velzen R."/>
            <person name="Holmer R."/>
            <person name="Bu F."/>
            <person name="Rutten L."/>
            <person name="Van Zeijl A."/>
            <person name="Liu W."/>
            <person name="Santuari L."/>
            <person name="Cao Q."/>
            <person name="Sharma T."/>
            <person name="Shen D."/>
            <person name="Roswanjaya Y."/>
            <person name="Wardhani T."/>
            <person name="Kalhor M.S."/>
            <person name="Jansen J."/>
            <person name="Van den Hoogen J."/>
            <person name="Gungor B."/>
            <person name="Hartog M."/>
            <person name="Hontelez J."/>
            <person name="Verver J."/>
            <person name="Yang W.-C."/>
            <person name="Schijlen E."/>
            <person name="Repin R."/>
            <person name="Schilthuizen M."/>
            <person name="Schranz E."/>
            <person name="Heidstra R."/>
            <person name="Miyata K."/>
            <person name="Fedorova E."/>
            <person name="Kohlen W."/>
            <person name="Bisseling T."/>
            <person name="Smit S."/>
            <person name="Geurts R."/>
        </authorList>
    </citation>
    <scope>NUCLEOTIDE SEQUENCE [LARGE SCALE GENOMIC DNA]</scope>
    <source>
        <strain evidence="8">cv. RG33-2</strain>
    </source>
</reference>
<protein>
    <recommendedName>
        <fullName evidence="6">Protein DETOXIFICATION</fullName>
    </recommendedName>
    <alternativeName>
        <fullName evidence="6">Multidrug and toxic compound extrusion protein</fullName>
    </alternativeName>
</protein>
<dbReference type="GO" id="GO:0042910">
    <property type="term" value="F:xenobiotic transmembrane transporter activity"/>
    <property type="evidence" value="ECO:0007669"/>
    <property type="project" value="InterPro"/>
</dbReference>
<feature type="transmembrane region" description="Helical" evidence="6">
    <location>
        <begin position="60"/>
        <end position="81"/>
    </location>
</feature>
<feature type="transmembrane region" description="Helical" evidence="6">
    <location>
        <begin position="427"/>
        <end position="448"/>
    </location>
</feature>
<feature type="transmembrane region" description="Helical" evidence="6">
    <location>
        <begin position="109"/>
        <end position="133"/>
    </location>
</feature>
<evidence type="ECO:0000313" key="7">
    <source>
        <dbReference type="EMBL" id="PON46168.1"/>
    </source>
</evidence>
<dbReference type="InterPro" id="IPR002528">
    <property type="entry name" value="MATE_fam"/>
</dbReference>
<evidence type="ECO:0000256" key="3">
    <source>
        <dbReference type="ARBA" id="ARBA00022692"/>
    </source>
</evidence>
<dbReference type="GO" id="GO:0016020">
    <property type="term" value="C:membrane"/>
    <property type="evidence" value="ECO:0007669"/>
    <property type="project" value="UniProtKB-SubCell"/>
</dbReference>
<dbReference type="GO" id="GO:0015297">
    <property type="term" value="F:antiporter activity"/>
    <property type="evidence" value="ECO:0007669"/>
    <property type="project" value="InterPro"/>
</dbReference>
<organism evidence="7 8">
    <name type="scientific">Trema orientale</name>
    <name type="common">Charcoal tree</name>
    <name type="synonym">Celtis orientalis</name>
    <dbReference type="NCBI Taxonomy" id="63057"/>
    <lineage>
        <taxon>Eukaryota</taxon>
        <taxon>Viridiplantae</taxon>
        <taxon>Streptophyta</taxon>
        <taxon>Embryophyta</taxon>
        <taxon>Tracheophyta</taxon>
        <taxon>Spermatophyta</taxon>
        <taxon>Magnoliopsida</taxon>
        <taxon>eudicotyledons</taxon>
        <taxon>Gunneridae</taxon>
        <taxon>Pentapetalae</taxon>
        <taxon>rosids</taxon>
        <taxon>fabids</taxon>
        <taxon>Rosales</taxon>
        <taxon>Cannabaceae</taxon>
        <taxon>Trema</taxon>
    </lineage>
</organism>
<comment type="similarity">
    <text evidence="2 6">Belongs to the multi antimicrobial extrusion (MATE) (TC 2.A.66.1) family.</text>
</comment>
<keyword evidence="3 6" id="KW-0812">Transmembrane</keyword>
<evidence type="ECO:0000256" key="2">
    <source>
        <dbReference type="ARBA" id="ARBA00010199"/>
    </source>
</evidence>
<keyword evidence="8" id="KW-1185">Reference proteome</keyword>
<keyword evidence="5 6" id="KW-0472">Membrane</keyword>
<proteinExistence type="inferred from homology"/>
<dbReference type="OrthoDB" id="2126698at2759"/>
<dbReference type="Pfam" id="PF01554">
    <property type="entry name" value="MatE"/>
    <property type="match status" value="2"/>
</dbReference>
<feature type="transmembrane region" description="Helical" evidence="6">
    <location>
        <begin position="207"/>
        <end position="229"/>
    </location>
</feature>
<feature type="transmembrane region" description="Helical" evidence="6">
    <location>
        <begin position="175"/>
        <end position="195"/>
    </location>
</feature>
<evidence type="ECO:0000256" key="5">
    <source>
        <dbReference type="ARBA" id="ARBA00023136"/>
    </source>
</evidence>
<feature type="transmembrane region" description="Helical" evidence="6">
    <location>
        <begin position="281"/>
        <end position="303"/>
    </location>
</feature>
<feature type="transmembrane region" description="Helical" evidence="6">
    <location>
        <begin position="399"/>
        <end position="421"/>
    </location>
</feature>
<evidence type="ECO:0000256" key="1">
    <source>
        <dbReference type="ARBA" id="ARBA00004141"/>
    </source>
</evidence>
<feature type="transmembrane region" description="Helical" evidence="6">
    <location>
        <begin position="368"/>
        <end position="392"/>
    </location>
</feature>